<name>A0A9Q0NDP4_9DIPT</name>
<dbReference type="AlphaFoldDB" id="A0A9Q0NDP4"/>
<evidence type="ECO:0000259" key="3">
    <source>
        <dbReference type="Pfam" id="PF00685"/>
    </source>
</evidence>
<feature type="domain" description="Sulfotransferase" evidence="3">
    <location>
        <begin position="67"/>
        <end position="321"/>
    </location>
</feature>
<keyword evidence="5" id="KW-1185">Reference proteome</keyword>
<dbReference type="Gene3D" id="3.40.50.300">
    <property type="entry name" value="P-loop containing nucleotide triphosphate hydrolases"/>
    <property type="match status" value="1"/>
</dbReference>
<dbReference type="EMBL" id="WJQU01000001">
    <property type="protein sequence ID" value="KAJ6648392.1"/>
    <property type="molecule type" value="Genomic_DNA"/>
</dbReference>
<dbReference type="GO" id="GO:0008146">
    <property type="term" value="F:sulfotransferase activity"/>
    <property type="evidence" value="ECO:0007669"/>
    <property type="project" value="InterPro"/>
</dbReference>
<proteinExistence type="inferred from homology"/>
<comment type="similarity">
    <text evidence="1">Belongs to the sulfotransferase 1 family.</text>
</comment>
<evidence type="ECO:0000256" key="1">
    <source>
        <dbReference type="ARBA" id="ARBA00005771"/>
    </source>
</evidence>
<protein>
    <submittedName>
        <fullName evidence="4">Luciferin sulfotransferase</fullName>
    </submittedName>
</protein>
<dbReference type="Proteomes" id="UP001151699">
    <property type="component" value="Chromosome A"/>
</dbReference>
<keyword evidence="2" id="KW-0808">Transferase</keyword>
<sequence length="325" mass="38559">MAYVVRPIPSEASNFEVDFHKQFKYILSNIPSHPLPSNVLSKFNNIIMPRAYEQFIESIWNINVYEDDTWVITYPKCGTTWTQEAVWQICNDVDIEGIGSTPLRQRFPFVEIQAVGAVAHKENPFEFISEMKRPRFIKSHLPICFLPKQLWTVQPKIVYVAREPKDAAISFYHHYYNLYRYRGSKENFLDLFLSGLVEHGSYWDHIEQFHLLKPHYPNIMFVTYENMKHHMPRTLNELCVFLNKTLSGKQMEKLVSHLQFENMKENPGINPSHLKETVQRHRPGSEYTFIRRGITDSHKDEMPKEYIEKFNEMTKGRFHELGLYH</sequence>
<organism evidence="4 5">
    <name type="scientific">Pseudolycoriella hygida</name>
    <dbReference type="NCBI Taxonomy" id="35572"/>
    <lineage>
        <taxon>Eukaryota</taxon>
        <taxon>Metazoa</taxon>
        <taxon>Ecdysozoa</taxon>
        <taxon>Arthropoda</taxon>
        <taxon>Hexapoda</taxon>
        <taxon>Insecta</taxon>
        <taxon>Pterygota</taxon>
        <taxon>Neoptera</taxon>
        <taxon>Endopterygota</taxon>
        <taxon>Diptera</taxon>
        <taxon>Nematocera</taxon>
        <taxon>Sciaroidea</taxon>
        <taxon>Sciaridae</taxon>
        <taxon>Pseudolycoriella</taxon>
    </lineage>
</organism>
<dbReference type="OrthoDB" id="205623at2759"/>
<evidence type="ECO:0000313" key="4">
    <source>
        <dbReference type="EMBL" id="KAJ6648392.1"/>
    </source>
</evidence>
<gene>
    <name evidence="4" type="primary">LST_6</name>
    <name evidence="4" type="ORF">Bhyg_03620</name>
</gene>
<dbReference type="PANTHER" id="PTHR11783">
    <property type="entry name" value="SULFOTRANSFERASE SULT"/>
    <property type="match status" value="1"/>
</dbReference>
<dbReference type="Pfam" id="PF00685">
    <property type="entry name" value="Sulfotransfer_1"/>
    <property type="match status" value="1"/>
</dbReference>
<reference evidence="4" key="1">
    <citation type="submission" date="2022-07" db="EMBL/GenBank/DDBJ databases">
        <authorList>
            <person name="Trinca V."/>
            <person name="Uliana J.V.C."/>
            <person name="Torres T.T."/>
            <person name="Ward R.J."/>
            <person name="Monesi N."/>
        </authorList>
    </citation>
    <scope>NUCLEOTIDE SEQUENCE</scope>
    <source>
        <strain evidence="4">HSMRA1968</strain>
        <tissue evidence="4">Whole embryos</tissue>
    </source>
</reference>
<accession>A0A9Q0NDP4</accession>
<dbReference type="InterPro" id="IPR027417">
    <property type="entry name" value="P-loop_NTPase"/>
</dbReference>
<comment type="caution">
    <text evidence="4">The sequence shown here is derived from an EMBL/GenBank/DDBJ whole genome shotgun (WGS) entry which is preliminary data.</text>
</comment>
<evidence type="ECO:0000256" key="2">
    <source>
        <dbReference type="ARBA" id="ARBA00022679"/>
    </source>
</evidence>
<dbReference type="InterPro" id="IPR000863">
    <property type="entry name" value="Sulfotransferase_dom"/>
</dbReference>
<dbReference type="SUPFAM" id="SSF52540">
    <property type="entry name" value="P-loop containing nucleoside triphosphate hydrolases"/>
    <property type="match status" value="1"/>
</dbReference>
<evidence type="ECO:0000313" key="5">
    <source>
        <dbReference type="Proteomes" id="UP001151699"/>
    </source>
</evidence>